<name>A0ABQ7CEV3_BRACR</name>
<keyword evidence="3" id="KW-1185">Reference proteome</keyword>
<gene>
    <name evidence="2" type="ORF">DY000_02002285</name>
</gene>
<accession>A0ABQ7CEV3</accession>
<evidence type="ECO:0000313" key="3">
    <source>
        <dbReference type="Proteomes" id="UP000266723"/>
    </source>
</evidence>
<reference evidence="2 3" key="1">
    <citation type="journal article" date="2020" name="BMC Genomics">
        <title>Intraspecific diversification of the crop wild relative Brassica cretica Lam. using demographic model selection.</title>
        <authorList>
            <person name="Kioukis A."/>
            <person name="Michalopoulou V.A."/>
            <person name="Briers L."/>
            <person name="Pirintsos S."/>
            <person name="Studholme D.J."/>
            <person name="Pavlidis P."/>
            <person name="Sarris P.F."/>
        </authorList>
    </citation>
    <scope>NUCLEOTIDE SEQUENCE [LARGE SCALE GENOMIC DNA]</scope>
    <source>
        <strain evidence="3">cv. PFS-1207/04</strain>
    </source>
</reference>
<feature type="region of interest" description="Disordered" evidence="1">
    <location>
        <begin position="1"/>
        <end position="41"/>
    </location>
</feature>
<evidence type="ECO:0000256" key="1">
    <source>
        <dbReference type="SAM" id="MobiDB-lite"/>
    </source>
</evidence>
<proteinExistence type="predicted"/>
<sequence>MTQRGNRNNKKRKTVQYRGMPPGFTPGTRDVPFGPLTADEHNNGKAVVEDEGSDEAPEEFESFSGCSRKGGPCLKRINTLKKPNLMSMSTWTAEEYAKYDAYLIKKWQISGWCDDDSFYVGARDFHSPAAVAARKFHKFERIIHGRIISKPPHNTPLPDLSRMHKWTPHEYDLYDLSLMNKWRISGWDENEATYASTRDRSTRIFMMAENMKKTNSMRDLPTPASKTAQSQGKRKEPVSRLPFRKVRKLGFHVYMGWGYFFGENGNHNILPLSRDLLCLDEVMGKRILKKQIQRLLLELSRPFTCVPTPVMLEIMFYYLTTIRNQKPHPRRAEEAYHQVYDVLRQLKDYGSSRS</sequence>
<comment type="caution">
    <text evidence="2">The sequence shown here is derived from an EMBL/GenBank/DDBJ whole genome shotgun (WGS) entry which is preliminary data.</text>
</comment>
<dbReference type="EMBL" id="QGKV02000832">
    <property type="protein sequence ID" value="KAF3550429.1"/>
    <property type="molecule type" value="Genomic_DNA"/>
</dbReference>
<protein>
    <submittedName>
        <fullName evidence="2">Uncharacterized protein</fullName>
    </submittedName>
</protein>
<organism evidence="2 3">
    <name type="scientific">Brassica cretica</name>
    <name type="common">Mustard</name>
    <dbReference type="NCBI Taxonomy" id="69181"/>
    <lineage>
        <taxon>Eukaryota</taxon>
        <taxon>Viridiplantae</taxon>
        <taxon>Streptophyta</taxon>
        <taxon>Embryophyta</taxon>
        <taxon>Tracheophyta</taxon>
        <taxon>Spermatophyta</taxon>
        <taxon>Magnoliopsida</taxon>
        <taxon>eudicotyledons</taxon>
        <taxon>Gunneridae</taxon>
        <taxon>Pentapetalae</taxon>
        <taxon>rosids</taxon>
        <taxon>malvids</taxon>
        <taxon>Brassicales</taxon>
        <taxon>Brassicaceae</taxon>
        <taxon>Brassiceae</taxon>
        <taxon>Brassica</taxon>
    </lineage>
</organism>
<dbReference type="Proteomes" id="UP000266723">
    <property type="component" value="Unassembled WGS sequence"/>
</dbReference>
<evidence type="ECO:0000313" key="2">
    <source>
        <dbReference type="EMBL" id="KAF3550429.1"/>
    </source>
</evidence>
<feature type="region of interest" description="Disordered" evidence="1">
    <location>
        <begin position="215"/>
        <end position="239"/>
    </location>
</feature>